<dbReference type="Pfam" id="PF13715">
    <property type="entry name" value="CarbopepD_reg_2"/>
    <property type="match status" value="1"/>
</dbReference>
<keyword evidence="11" id="KW-1185">Reference proteome</keyword>
<dbReference type="InterPro" id="IPR023996">
    <property type="entry name" value="TonB-dep_OMP_SusC/RagA"/>
</dbReference>
<dbReference type="NCBIfam" id="TIGR04057">
    <property type="entry name" value="SusC_RagA_signa"/>
    <property type="match status" value="1"/>
</dbReference>
<dbReference type="InterPro" id="IPR036942">
    <property type="entry name" value="Beta-barrel_TonB_sf"/>
</dbReference>
<evidence type="ECO:0000256" key="1">
    <source>
        <dbReference type="ARBA" id="ARBA00004571"/>
    </source>
</evidence>
<feature type="signal peptide" evidence="8">
    <location>
        <begin position="1"/>
        <end position="28"/>
    </location>
</feature>
<dbReference type="InterPro" id="IPR008969">
    <property type="entry name" value="CarboxyPept-like_regulatory"/>
</dbReference>
<dbReference type="Gene3D" id="2.40.170.20">
    <property type="entry name" value="TonB-dependent receptor, beta-barrel domain"/>
    <property type="match status" value="1"/>
</dbReference>
<proteinExistence type="inferred from homology"/>
<keyword evidence="5 7" id="KW-0472">Membrane</keyword>
<dbReference type="InterPro" id="IPR023997">
    <property type="entry name" value="TonB-dep_OMP_SusC/RagA_CS"/>
</dbReference>
<dbReference type="RefSeq" id="WP_090607300.1">
    <property type="nucleotide sequence ID" value="NZ_FNZR01000007.1"/>
</dbReference>
<protein>
    <submittedName>
        <fullName evidence="10">TonB-linked outer membrane protein, SusC/RagA family</fullName>
    </submittedName>
</protein>
<reference evidence="11" key="1">
    <citation type="submission" date="2016-10" db="EMBL/GenBank/DDBJ databases">
        <authorList>
            <person name="Varghese N."/>
            <person name="Submissions S."/>
        </authorList>
    </citation>
    <scope>NUCLEOTIDE SEQUENCE [LARGE SCALE GENOMIC DNA]</scope>
    <source>
        <strain evidence="11">Jip14</strain>
    </source>
</reference>
<keyword evidence="6 7" id="KW-0998">Cell outer membrane</keyword>
<dbReference type="SUPFAM" id="SSF56935">
    <property type="entry name" value="Porins"/>
    <property type="match status" value="1"/>
</dbReference>
<evidence type="ECO:0000259" key="9">
    <source>
        <dbReference type="Pfam" id="PF07715"/>
    </source>
</evidence>
<keyword evidence="8" id="KW-0732">Signal</keyword>
<keyword evidence="4 7" id="KW-0812">Transmembrane</keyword>
<dbReference type="Gene3D" id="2.60.40.1120">
    <property type="entry name" value="Carboxypeptidase-like, regulatory domain"/>
    <property type="match status" value="1"/>
</dbReference>
<evidence type="ECO:0000256" key="3">
    <source>
        <dbReference type="ARBA" id="ARBA00022452"/>
    </source>
</evidence>
<feature type="chain" id="PRO_5011743213" evidence="8">
    <location>
        <begin position="29"/>
        <end position="1024"/>
    </location>
</feature>
<dbReference type="Pfam" id="PF07715">
    <property type="entry name" value="Plug"/>
    <property type="match status" value="1"/>
</dbReference>
<organism evidence="10 11">
    <name type="scientific">Parapedobacter koreensis</name>
    <dbReference type="NCBI Taxonomy" id="332977"/>
    <lineage>
        <taxon>Bacteria</taxon>
        <taxon>Pseudomonadati</taxon>
        <taxon>Bacteroidota</taxon>
        <taxon>Sphingobacteriia</taxon>
        <taxon>Sphingobacteriales</taxon>
        <taxon>Sphingobacteriaceae</taxon>
        <taxon>Parapedobacter</taxon>
    </lineage>
</organism>
<evidence type="ECO:0000256" key="4">
    <source>
        <dbReference type="ARBA" id="ARBA00022692"/>
    </source>
</evidence>
<dbReference type="STRING" id="332977.SAMN05421740_107287"/>
<dbReference type="AlphaFoldDB" id="A0A1H7RSZ3"/>
<evidence type="ECO:0000256" key="2">
    <source>
        <dbReference type="ARBA" id="ARBA00022448"/>
    </source>
</evidence>
<evidence type="ECO:0000313" key="10">
    <source>
        <dbReference type="EMBL" id="SEL63323.1"/>
    </source>
</evidence>
<gene>
    <name evidence="10" type="ORF">SAMN05421740_107287</name>
</gene>
<dbReference type="GO" id="GO:0009279">
    <property type="term" value="C:cell outer membrane"/>
    <property type="evidence" value="ECO:0007669"/>
    <property type="project" value="UniProtKB-SubCell"/>
</dbReference>
<dbReference type="InterPro" id="IPR037066">
    <property type="entry name" value="Plug_dom_sf"/>
</dbReference>
<dbReference type="InterPro" id="IPR012910">
    <property type="entry name" value="Plug_dom"/>
</dbReference>
<dbReference type="Proteomes" id="UP000198916">
    <property type="component" value="Unassembled WGS sequence"/>
</dbReference>
<dbReference type="OrthoDB" id="9768177at2"/>
<keyword evidence="3 7" id="KW-1134">Transmembrane beta strand</keyword>
<evidence type="ECO:0000313" key="11">
    <source>
        <dbReference type="Proteomes" id="UP000198916"/>
    </source>
</evidence>
<evidence type="ECO:0000256" key="5">
    <source>
        <dbReference type="ARBA" id="ARBA00023136"/>
    </source>
</evidence>
<sequence length="1024" mass="112357">MRTKYYKTLVFRALSLLCFVVGGNAAMAQIRATGIVTDSVTTAPISGVTVTLQGTSASVQTDGEGRFTIEAPLGGTLVFSSVGYVRKSATVVDGSLPIQLSPTAEVLDEVYVVSYGTQKKRELTGAVAQVDATRLRDIPVPNIGQKLQGRMAGVQINHNSGTPGSEMSFRIRGAASIGAGNQPLIVIDGFPSASGLQTLSPDEIESISVLKDASAAALYGSRAANGVVLVTTKQAKDGQQHLEISANIGTQQVPQRGRPDLMNAQEFAQFKKEYYEDAARYEGYTGGVPEAYADPSRYAGNYGTDWFDVLLRDAMNQNYNVSYSSGTTKLKSVFNLNFNKQDGVMLNTSDRRITVRTNNVYNASERLTLGLNVEFSNGYNNGVAGLDNGRNIIQLAYLMDPALSYRNEDGTYPISFSQPGMFANPNWYLVVTERIRKARANRFLANGYVEFELLEGLKAKTSFNVNTNNMTLRAFNPSNAQGGLGSAPPQMATGRYETSGFVTWMSENTLTYQRSFNDSHNIDLLSGYTVQKYATENSFIDGREFADDDIPWISAAITRIGNVGAADWSLLSYYGRVNYNYQGKYLASFAFRSDGSSKFGQNTRFGDFPSASLGWVVSEESFMQNVRPIDLLKLRVSYGKVGNNNIGDYTYLASVNSNDYVFNGQVTPGKSLNGIGNSFLTWETTEGYDIGLDMELFNHRLSFTYDYYWKKTDGLLYGIDIPIQSGFSSVTSNVGRFDFWGHEFTVGSRNLVGNFQWTTDFNISFDRNLVKKLGTNDAPIGGYNLYWDDNRTAVGHPIGLFYGYINTGVYMTQEEFETQPHGATSMVGTARFADISGPDGVPDGVIDQNDRTFIGNPNPTFAYGLTNTFSYKNFDLSIVLAGTVGNDIADDAFQSTENLDGVFNVRKGVAGRWRSEENPGDGIYPRTRSGTTEDFRNFTTRQVFDGSYIAAKNITLGYTFTSPTITYFKSIRAYLSAQNAFMLTNYPGLNPEAGISGLNGLNQGRDFTGYPIPRIFSAGIHLGF</sequence>
<accession>A0A1H7RSZ3</accession>
<evidence type="ECO:0000256" key="7">
    <source>
        <dbReference type="PROSITE-ProRule" id="PRU01360"/>
    </source>
</evidence>
<dbReference type="SUPFAM" id="SSF49464">
    <property type="entry name" value="Carboxypeptidase regulatory domain-like"/>
    <property type="match status" value="1"/>
</dbReference>
<dbReference type="InterPro" id="IPR039426">
    <property type="entry name" value="TonB-dep_rcpt-like"/>
</dbReference>
<comment type="subcellular location">
    <subcellularLocation>
        <location evidence="1 7">Cell outer membrane</location>
        <topology evidence="1 7">Multi-pass membrane protein</topology>
    </subcellularLocation>
</comment>
<dbReference type="Gene3D" id="2.170.130.10">
    <property type="entry name" value="TonB-dependent receptor, plug domain"/>
    <property type="match status" value="1"/>
</dbReference>
<feature type="domain" description="TonB-dependent receptor plug" evidence="9">
    <location>
        <begin position="119"/>
        <end position="227"/>
    </location>
</feature>
<comment type="similarity">
    <text evidence="7">Belongs to the TonB-dependent receptor family.</text>
</comment>
<dbReference type="PROSITE" id="PS52016">
    <property type="entry name" value="TONB_DEPENDENT_REC_3"/>
    <property type="match status" value="1"/>
</dbReference>
<dbReference type="FunFam" id="2.170.130.10:FF:000008">
    <property type="entry name" value="SusC/RagA family TonB-linked outer membrane protein"/>
    <property type="match status" value="1"/>
</dbReference>
<evidence type="ECO:0000256" key="6">
    <source>
        <dbReference type="ARBA" id="ARBA00023237"/>
    </source>
</evidence>
<evidence type="ECO:0000256" key="8">
    <source>
        <dbReference type="SAM" id="SignalP"/>
    </source>
</evidence>
<keyword evidence="2 7" id="KW-0813">Transport</keyword>
<dbReference type="NCBIfam" id="TIGR04056">
    <property type="entry name" value="OMP_RagA_SusC"/>
    <property type="match status" value="1"/>
</dbReference>
<name>A0A1H7RSZ3_9SPHI</name>
<dbReference type="EMBL" id="FNZR01000007">
    <property type="protein sequence ID" value="SEL63323.1"/>
    <property type="molecule type" value="Genomic_DNA"/>
</dbReference>